<keyword evidence="2" id="KW-1015">Disulfide bond</keyword>
<comment type="caution">
    <text evidence="5">The sequence shown here is derived from an EMBL/GenBank/DDBJ whole genome shotgun (WGS) entry which is preliminary data.</text>
</comment>
<dbReference type="Pfam" id="PF00059">
    <property type="entry name" value="Lectin_C"/>
    <property type="match status" value="1"/>
</dbReference>
<dbReference type="InterPro" id="IPR016187">
    <property type="entry name" value="CTDL_fold"/>
</dbReference>
<evidence type="ECO:0000256" key="2">
    <source>
        <dbReference type="ARBA" id="ARBA00023157"/>
    </source>
</evidence>
<keyword evidence="6" id="KW-1185">Reference proteome</keyword>
<proteinExistence type="predicted"/>
<dbReference type="InterPro" id="IPR018378">
    <property type="entry name" value="C-type_lectin_CS"/>
</dbReference>
<dbReference type="AlphaFoldDB" id="A0A8S3ZII8"/>
<dbReference type="InterPro" id="IPR052309">
    <property type="entry name" value="C-type_Lectin_Domain_Fam1"/>
</dbReference>
<dbReference type="EMBL" id="CAJHNH020002874">
    <property type="protein sequence ID" value="CAG5127968.1"/>
    <property type="molecule type" value="Genomic_DNA"/>
</dbReference>
<dbReference type="GO" id="GO:0030246">
    <property type="term" value="F:carbohydrate binding"/>
    <property type="evidence" value="ECO:0007669"/>
    <property type="project" value="UniProtKB-KW"/>
</dbReference>
<protein>
    <recommendedName>
        <fullName evidence="4">C-type lectin domain-containing protein</fullName>
    </recommendedName>
</protein>
<keyword evidence="3" id="KW-0325">Glycoprotein</keyword>
<dbReference type="InterPro" id="IPR016186">
    <property type="entry name" value="C-type_lectin-like/link_sf"/>
</dbReference>
<dbReference type="PANTHER" id="PTHR46490:SF6">
    <property type="entry name" value="ASIALOGLYCOPROTEIN RECEPTOR 1-LIKE-RELATED"/>
    <property type="match status" value="1"/>
</dbReference>
<dbReference type="SUPFAM" id="SSF56436">
    <property type="entry name" value="C-type lectin-like"/>
    <property type="match status" value="1"/>
</dbReference>
<dbReference type="PROSITE" id="PS00615">
    <property type="entry name" value="C_TYPE_LECTIN_1"/>
    <property type="match status" value="1"/>
</dbReference>
<keyword evidence="1" id="KW-0430">Lectin</keyword>
<dbReference type="CDD" id="cd00037">
    <property type="entry name" value="CLECT"/>
    <property type="match status" value="1"/>
</dbReference>
<evidence type="ECO:0000313" key="6">
    <source>
        <dbReference type="Proteomes" id="UP000678393"/>
    </source>
</evidence>
<dbReference type="PANTHER" id="PTHR46490">
    <property type="entry name" value="C-TYPE LECTIN DOMAIN FAMILY 12 MEMBER A-RELATED"/>
    <property type="match status" value="1"/>
</dbReference>
<evidence type="ECO:0000313" key="5">
    <source>
        <dbReference type="EMBL" id="CAG5127968.1"/>
    </source>
</evidence>
<dbReference type="Proteomes" id="UP000678393">
    <property type="component" value="Unassembled WGS sequence"/>
</dbReference>
<gene>
    <name evidence="5" type="ORF">CUNI_LOCUS13526</name>
</gene>
<evidence type="ECO:0000256" key="1">
    <source>
        <dbReference type="ARBA" id="ARBA00022734"/>
    </source>
</evidence>
<dbReference type="OrthoDB" id="6110379at2759"/>
<feature type="domain" description="C-type lectin" evidence="4">
    <location>
        <begin position="20"/>
        <end position="139"/>
    </location>
</feature>
<dbReference type="SMART" id="SM00034">
    <property type="entry name" value="CLECT"/>
    <property type="match status" value="1"/>
</dbReference>
<dbReference type="PROSITE" id="PS50041">
    <property type="entry name" value="C_TYPE_LECTIN_2"/>
    <property type="match status" value="1"/>
</dbReference>
<evidence type="ECO:0000256" key="3">
    <source>
        <dbReference type="ARBA" id="ARBA00023180"/>
    </source>
</evidence>
<reference evidence="5" key="1">
    <citation type="submission" date="2021-04" db="EMBL/GenBank/DDBJ databases">
        <authorList>
            <consortium name="Molecular Ecology Group"/>
        </authorList>
    </citation>
    <scope>NUCLEOTIDE SEQUENCE</scope>
</reference>
<sequence length="148" mass="17007">MVLAIIACVCSPCSEDWIYNEGLCYSFGSSHLSWIEASAICSLFDSSLAEVSSQVENDFISLELRLRKYQRAWIGATDMFNDSNWLWIGSKNELTDYSNWLEQEADDLDEEDNCVTIETNHNNQWARDRCNHEYNFVCQAKAEEPIIG</sequence>
<organism evidence="5 6">
    <name type="scientific">Candidula unifasciata</name>
    <dbReference type="NCBI Taxonomy" id="100452"/>
    <lineage>
        <taxon>Eukaryota</taxon>
        <taxon>Metazoa</taxon>
        <taxon>Spiralia</taxon>
        <taxon>Lophotrochozoa</taxon>
        <taxon>Mollusca</taxon>
        <taxon>Gastropoda</taxon>
        <taxon>Heterobranchia</taxon>
        <taxon>Euthyneura</taxon>
        <taxon>Panpulmonata</taxon>
        <taxon>Eupulmonata</taxon>
        <taxon>Stylommatophora</taxon>
        <taxon>Helicina</taxon>
        <taxon>Helicoidea</taxon>
        <taxon>Geomitridae</taxon>
        <taxon>Candidula</taxon>
    </lineage>
</organism>
<dbReference type="InterPro" id="IPR001304">
    <property type="entry name" value="C-type_lectin-like"/>
</dbReference>
<name>A0A8S3ZII8_9EUPU</name>
<evidence type="ECO:0000259" key="4">
    <source>
        <dbReference type="PROSITE" id="PS50041"/>
    </source>
</evidence>
<accession>A0A8S3ZII8</accession>
<dbReference type="Gene3D" id="3.10.100.10">
    <property type="entry name" value="Mannose-Binding Protein A, subunit A"/>
    <property type="match status" value="1"/>
</dbReference>